<proteinExistence type="inferred from homology"/>
<name>A0A7V5LYH4_UNCAE</name>
<dbReference type="Gene3D" id="3.30.700.20">
    <property type="entry name" value="Hypothetical protein ph0010, domain 1"/>
    <property type="match status" value="1"/>
</dbReference>
<dbReference type="PROSITE" id="PS51112">
    <property type="entry name" value="AMMECR1"/>
    <property type="match status" value="1"/>
</dbReference>
<gene>
    <name evidence="2" type="primary">amrA</name>
    <name evidence="2" type="ORF">ENL39_01460</name>
</gene>
<dbReference type="NCBIfam" id="TIGR00296">
    <property type="entry name" value="TIGR00296 family protein"/>
    <property type="match status" value="1"/>
</dbReference>
<feature type="domain" description="AMMECR1" evidence="1">
    <location>
        <begin position="5"/>
        <end position="181"/>
    </location>
</feature>
<dbReference type="SUPFAM" id="SSF143447">
    <property type="entry name" value="AMMECR1-like"/>
    <property type="match status" value="1"/>
</dbReference>
<dbReference type="Gene3D" id="3.30.1490.150">
    <property type="entry name" value="Hypothetical protein ph0010, domain 2"/>
    <property type="match status" value="1"/>
</dbReference>
<evidence type="ECO:0000313" key="2">
    <source>
        <dbReference type="EMBL" id="HHF98142.1"/>
    </source>
</evidence>
<sequence>MEKKKEENFPVWLVRKTLEEYLTTGKKIKPPTSIPEKFQKKAGVFVSLHKKGKLRGCIGTFLPTTPNIAYEIIENAISAATKDPRFPPVKKEELKDIDISVDVLSEPEPVSSLEELDPKKYGVIVRRGWQRGLLLPDLEGVDTVEEQIEIAMQKAGLFNVPLEEVKIQKFTVERYRKKNKS</sequence>
<dbReference type="EMBL" id="DRTT01000043">
    <property type="protein sequence ID" value="HHF98142.1"/>
    <property type="molecule type" value="Genomic_DNA"/>
</dbReference>
<dbReference type="AlphaFoldDB" id="A0A7V5LYH4"/>
<evidence type="ECO:0000259" key="1">
    <source>
        <dbReference type="PROSITE" id="PS51112"/>
    </source>
</evidence>
<protein>
    <submittedName>
        <fullName evidence="2">AmmeMemoRadiSam system protein A</fullName>
    </submittedName>
</protein>
<comment type="caution">
    <text evidence="2">The sequence shown here is derived from an EMBL/GenBank/DDBJ whole genome shotgun (WGS) entry which is preliminary data.</text>
</comment>
<dbReference type="InterPro" id="IPR023473">
    <property type="entry name" value="AMMECR1"/>
</dbReference>
<dbReference type="NCBIfam" id="TIGR04335">
    <property type="entry name" value="AmmeMemoSam_A"/>
    <property type="match status" value="1"/>
</dbReference>
<dbReference type="InterPro" id="IPR027623">
    <property type="entry name" value="AmmeMemoSam_A"/>
</dbReference>
<dbReference type="InterPro" id="IPR002733">
    <property type="entry name" value="AMMECR1_domain"/>
</dbReference>
<dbReference type="InterPro" id="IPR023472">
    <property type="entry name" value="Uncharacterised_MJ0810"/>
</dbReference>
<accession>A0A7V5LYH4</accession>
<dbReference type="Pfam" id="PF01871">
    <property type="entry name" value="AMMECR1"/>
    <property type="match status" value="1"/>
</dbReference>
<reference evidence="2" key="1">
    <citation type="journal article" date="2020" name="mSystems">
        <title>Genome- and Community-Level Interaction Insights into Carbon Utilization and Element Cycling Functions of Hydrothermarchaeota in Hydrothermal Sediment.</title>
        <authorList>
            <person name="Zhou Z."/>
            <person name="Liu Y."/>
            <person name="Xu W."/>
            <person name="Pan J."/>
            <person name="Luo Z.H."/>
            <person name="Li M."/>
        </authorList>
    </citation>
    <scope>NUCLEOTIDE SEQUENCE [LARGE SCALE GENOMIC DNA]</scope>
    <source>
        <strain evidence="2">HyVt-92</strain>
    </source>
</reference>
<organism evidence="2">
    <name type="scientific">Aerophobetes bacterium</name>
    <dbReference type="NCBI Taxonomy" id="2030807"/>
    <lineage>
        <taxon>Bacteria</taxon>
        <taxon>Candidatus Aerophobota</taxon>
    </lineage>
</organism>
<dbReference type="PANTHER" id="PTHR13016">
    <property type="entry name" value="AMMECR1 HOMOLOG"/>
    <property type="match status" value="1"/>
</dbReference>
<dbReference type="InterPro" id="IPR027485">
    <property type="entry name" value="AMMECR1_N"/>
</dbReference>
<dbReference type="PANTHER" id="PTHR13016:SF0">
    <property type="entry name" value="AMME SYNDROME CANDIDATE GENE 1 PROTEIN"/>
    <property type="match status" value="1"/>
</dbReference>
<dbReference type="HAMAP" id="MF_00645">
    <property type="entry name" value="AMMECR1"/>
    <property type="match status" value="1"/>
</dbReference>
<dbReference type="Proteomes" id="UP000886070">
    <property type="component" value="Unassembled WGS sequence"/>
</dbReference>
<dbReference type="InterPro" id="IPR036071">
    <property type="entry name" value="AMMECR1_dom_sf"/>
</dbReference>